<protein>
    <submittedName>
        <fullName evidence="3">DUF2946 domain-containing protein</fullName>
    </submittedName>
</protein>
<dbReference type="WBParaSite" id="GPLIN_000936400">
    <property type="protein sequence ID" value="GPLIN_000936400"/>
    <property type="gene ID" value="GPLIN_000936400"/>
</dbReference>
<reference evidence="3" key="2">
    <citation type="submission" date="2016-06" db="UniProtKB">
        <authorList>
            <consortium name="WormBaseParasite"/>
        </authorList>
    </citation>
    <scope>IDENTIFICATION</scope>
</reference>
<dbReference type="Proteomes" id="UP000050741">
    <property type="component" value="Unassembled WGS sequence"/>
</dbReference>
<feature type="transmembrane region" description="Helical" evidence="1">
    <location>
        <begin position="53"/>
        <end position="76"/>
    </location>
</feature>
<sequence>MGNGGMGTLMKVNGLTFSGTLMVLYSLCWFTVFRLNATSKNVNANNRKLIKSLIFIIGLNLIGVFVKSSCSIYALLNSIQTTAEQQQSGGAIAIRII</sequence>
<name>A0A183C917_GLOPA</name>
<accession>A0A183C917</accession>
<dbReference type="AlphaFoldDB" id="A0A183C917"/>
<feature type="transmembrane region" description="Helical" evidence="1">
    <location>
        <begin position="12"/>
        <end position="32"/>
    </location>
</feature>
<keyword evidence="1" id="KW-1133">Transmembrane helix</keyword>
<evidence type="ECO:0000256" key="1">
    <source>
        <dbReference type="SAM" id="Phobius"/>
    </source>
</evidence>
<organism evidence="2 3">
    <name type="scientific">Globodera pallida</name>
    <name type="common">Potato cyst nematode worm</name>
    <name type="synonym">Heterodera pallida</name>
    <dbReference type="NCBI Taxonomy" id="36090"/>
    <lineage>
        <taxon>Eukaryota</taxon>
        <taxon>Metazoa</taxon>
        <taxon>Ecdysozoa</taxon>
        <taxon>Nematoda</taxon>
        <taxon>Chromadorea</taxon>
        <taxon>Rhabditida</taxon>
        <taxon>Tylenchina</taxon>
        <taxon>Tylenchomorpha</taxon>
        <taxon>Tylenchoidea</taxon>
        <taxon>Heteroderidae</taxon>
        <taxon>Heteroderinae</taxon>
        <taxon>Globodera</taxon>
    </lineage>
</organism>
<keyword evidence="2" id="KW-1185">Reference proteome</keyword>
<keyword evidence="1" id="KW-0812">Transmembrane</keyword>
<keyword evidence="1" id="KW-0472">Membrane</keyword>
<proteinExistence type="predicted"/>
<evidence type="ECO:0000313" key="2">
    <source>
        <dbReference type="Proteomes" id="UP000050741"/>
    </source>
</evidence>
<evidence type="ECO:0000313" key="3">
    <source>
        <dbReference type="WBParaSite" id="GPLIN_000936400"/>
    </source>
</evidence>
<reference evidence="2" key="1">
    <citation type="submission" date="2014-05" db="EMBL/GenBank/DDBJ databases">
        <title>The genome and life-stage specific transcriptomes of Globodera pallida elucidate key aspects of plant parasitism by a cyst nematode.</title>
        <authorList>
            <person name="Cotton J.A."/>
            <person name="Lilley C.J."/>
            <person name="Jones L.M."/>
            <person name="Kikuchi T."/>
            <person name="Reid A.J."/>
            <person name="Thorpe P."/>
            <person name="Tsai I.J."/>
            <person name="Beasley H."/>
            <person name="Blok V."/>
            <person name="Cock P.J.A."/>
            <person name="Van den Akker S.E."/>
            <person name="Holroyd N."/>
            <person name="Hunt M."/>
            <person name="Mantelin S."/>
            <person name="Naghra H."/>
            <person name="Pain A."/>
            <person name="Palomares-Rius J.E."/>
            <person name="Zarowiecki M."/>
            <person name="Berriman M."/>
            <person name="Jones J.T."/>
            <person name="Urwin P.E."/>
        </authorList>
    </citation>
    <scope>NUCLEOTIDE SEQUENCE [LARGE SCALE GENOMIC DNA]</scope>
    <source>
        <strain evidence="2">Lindley</strain>
    </source>
</reference>